<dbReference type="Pfam" id="PF07970">
    <property type="entry name" value="COPIIcoated_ERV"/>
    <property type="match status" value="1"/>
</dbReference>
<feature type="domain" description="UvrD-like helicase ATP-binding" evidence="12">
    <location>
        <begin position="1564"/>
        <end position="1875"/>
    </location>
</feature>
<dbReference type="InterPro" id="IPR014016">
    <property type="entry name" value="UvrD-like_ATP-bd"/>
</dbReference>
<dbReference type="InterPro" id="IPR044340">
    <property type="entry name" value="Helicase_Sen1_1B_dom"/>
</dbReference>
<evidence type="ECO:0000256" key="2">
    <source>
        <dbReference type="ARBA" id="ARBA00007913"/>
    </source>
</evidence>
<keyword evidence="5 8" id="KW-0347">Helicase</keyword>
<proteinExistence type="inferred from homology"/>
<dbReference type="Pfam" id="PF13086">
    <property type="entry name" value="AAA_11"/>
    <property type="match status" value="1"/>
</dbReference>
<keyword evidence="11" id="KW-1133">Transmembrane helix</keyword>
<keyword evidence="11" id="KW-0472">Membrane</keyword>
<dbReference type="InterPro" id="IPR039542">
    <property type="entry name" value="Erv_N"/>
</dbReference>
<dbReference type="InterPro" id="IPR024481">
    <property type="entry name" value="Helicase_Sen1_N"/>
</dbReference>
<evidence type="ECO:0000256" key="3">
    <source>
        <dbReference type="ARBA" id="ARBA00022741"/>
    </source>
</evidence>
<evidence type="ECO:0000259" key="12">
    <source>
        <dbReference type="PROSITE" id="PS51198"/>
    </source>
</evidence>
<organism evidence="13 14">
    <name type="scientific">Candida metapsilosis</name>
    <dbReference type="NCBI Taxonomy" id="273372"/>
    <lineage>
        <taxon>Eukaryota</taxon>
        <taxon>Fungi</taxon>
        <taxon>Dikarya</taxon>
        <taxon>Ascomycota</taxon>
        <taxon>Saccharomycotina</taxon>
        <taxon>Pichiomycetes</taxon>
        <taxon>Debaryomycetaceae</taxon>
        <taxon>Candida/Lodderomyces clade</taxon>
        <taxon>Candida</taxon>
    </lineage>
</organism>
<keyword evidence="14" id="KW-1185">Reference proteome</keyword>
<accession>A0A8H8DD61</accession>
<feature type="binding site" evidence="8">
    <location>
        <begin position="1585"/>
        <end position="1592"/>
    </location>
    <ligand>
        <name>ATP</name>
        <dbReference type="ChEBI" id="CHEBI:30616"/>
    </ligand>
</feature>
<dbReference type="CDD" id="cd18042">
    <property type="entry name" value="DEXXQc_SETX"/>
    <property type="match status" value="1"/>
</dbReference>
<dbReference type="GO" id="GO:0006369">
    <property type="term" value="P:termination of RNA polymerase II transcription"/>
    <property type="evidence" value="ECO:0007669"/>
    <property type="project" value="TreeGrafter"/>
</dbReference>
<dbReference type="CDD" id="cd21408">
    <property type="entry name" value="1B_Sen1p-like"/>
    <property type="match status" value="1"/>
</dbReference>
<dbReference type="Proteomes" id="UP000669133">
    <property type="component" value="Unassembled WGS sequence"/>
</dbReference>
<sequence>MDAFSKRVKTFDAFPKVDPQHQVRSQRGGLSTLLTYIMGLLILWVEIGGYIGGYVDRQFIVDDVIRSDLTINLDMIVAMPCEFLHTNVVDITRDRFLAGETLNFEGIKFFIPPGFSINNPNDFHKTPDLDEVMQESLRAEFSQLGQRVNEGAPACHIFGSIPVNQIKGDFRITAKGFGFRDRSFVPVDALNFSHVIQEFSYGDFFPFLNNPLDATGKVTEEKLHKYMYHAKVVPTLYEKLGLEVDTTQYSLTENHRVIKVDPRTKMPQDIPGIYFAYEFEPIKLMIREKRIPFLQFVAKLGTIAGGLIVAAGYLFRFVQHNTTNDDKEYDELTSIIKRSLDGARDGSVHEQAITRSYDYLMQHTSTDHCSYGPDLQPSIAKCLSSCDRCLRYFSKGKAELRLSFAIRRKIPITNVQQFLNTITTWESSVLSPLIKASFSRLGSTQTTTDEQLKIAIHWCMNNPDILRNFGAISGTFSSIVSRAVKQSNDYIPQNLLPGLVYLLFEGSGDERSWAIRWVMKLRQSQIVYDKRGLSEAVIQEFSNQLYKIQDPAFYSDKNAIKFWQNFNELVDFVDDDAFETRLNSPQDIEVMSQYKNLRLYPSIRLLANSLMSSLNEPLPILLKVFGKLLRRLNSRFWSATGPITYFQILDAIKFNPAFRKHLLLASFEEHSTVGWNISDLLHWMPRMIESVPSSERESVSSKLGVFLLNFSTSGSTSDPGLKRQTYLRNVGCNIFNKAFEFNYEGDLSDTSYTTKLVTFRQIRARIDCIVEALVALAVNTKSDSAVELIFKCIRYDVAILSHNSVLLLEYKVPILFDTFPTLWEALSKSRVNSDLHLAKEVIKCLKKLIVVIKFHPTKVEGVNKRLTGAKEQHEKSLDVVIRYANSMFGNISLAPQTVLKEILSDVDCVDAIWSCIFSPLTTQSALELLSQVYDGSGRLECIEESLSHNFKLSLNAINYNLSILTNLEAFEPSPKAVRIVMDVVEALTDPLSAVLSLPDIEGAYKEVEKFWSSSLSFLVMIYQKAMFWASKYHMHELVDFTRDTLDLSNQLLESFRPFADAIGPYAGEKSASELFAVFMDAFQYMVTWLKLGDTALLDSCVELVFKVFDLAKDREFVMDDNIIQKLASFGVKAKKFNNKLGETQRSEIISRARSVNKSLVDKIVEEAKAKEDSDIEFVKEVSPATATRIQKGLKQQQTLARFGHISKEPPVAPPPKEVKGLNSLENIRKELNTSRGVAAKKVPIHPPAPPRPAGFNSKKAPPVIGRSLNTLRPKKVTSDSSDDEDDIDTSDLFVTKKKAAKITEVDLNGKAISSIDRMPRRRVQAQKSDKERMRLRLNVDTKPLYLNILQWNYNFRNDYPTNDKSIYTKVKDTYKDVNEYVSIMEPLFMLECWQSIQAARDTANEDPFEIVVGTRTSVDGFFDVYTSMSKKVIENRKLTESDLLVIACDNEAVIQPKDRRNYMKSPSTICCLAKVKEIKYVNPEYSDVTLRIARTSPLVGLLAPKGTILGMRVMQMVTVEREYSSLRGLEYYDLADSIISATPTVPNQVDDKDVEHMHKLYDVNISQAKAIIGTYQSEGFSLIQGPPGTGKTKTILGIVGYSLSHGSNEKAIDMPSKSPSPSSKAKILICAPSNAAVDELVVRLRNGVRNSKGEHMPLKVVRLGRSDAINPAVKDLTLEELVDKELQTKQVDVATDPNLRSELTKKTQEKDRLRARLNDETLDMKERDSVQQKLREINKERSELAKKLDEQRERTSIAYRNKEIDRRNIQAKILSEANILCATLSGSAHDLVANLSVTFDQVIIDEACQCLEMAAIIPLRYGCKKCIMVGDPNQLPPTVLSQSAASFNYDQSLFVRMQKNYPDSIYLLNTQYRMHPMISKFPSAEFYQSKLIDGPGMKEKNTRPWHSIEPLSPYRFFDIVSRHEKNELTRSLFNTEEANVCLELVQKMMTMVPQRDIAGKIGIISPYKEQIKTIKGVFERAYGRLIFNEIDFNTVDGFQGQEKEIIIMSCVRASANGSVGFLSDVRRMNVALTRACTTLWILGNKNSLERDKVWKRLIEDAASRNAITKAHSGFLSNYATPSSFNPIDRNPKRPQKDVQQAKAKKQKVKGNNNFQNKSNGAAPAPANPSTTGFIKPIRPTSSGTLPVKPQNAIPVVSNKTNGTAAVNAGVTMPPKGEEVSNKDTQTSSTADSRLKPNSSGTLPKRPLGPTSSGVVLPPKPKTPSLFIKRRPPHRQ</sequence>
<dbReference type="CDD" id="cd18808">
    <property type="entry name" value="SF1_C_Upf1"/>
    <property type="match status" value="1"/>
</dbReference>
<comment type="caution">
    <text evidence="13">The sequence shown here is derived from an EMBL/GenBank/DDBJ whole genome shotgun (WGS) entry which is preliminary data.</text>
</comment>
<evidence type="ECO:0000256" key="9">
    <source>
        <dbReference type="SAM" id="Coils"/>
    </source>
</evidence>
<reference evidence="13 14" key="1">
    <citation type="submission" date="2020-12" db="EMBL/GenBank/DDBJ databases">
        <title>Effect of drift, selection, and recombination on the evolution of hybrid genomes in Candida yeast pathogens.</title>
        <authorList>
            <person name="Mixao V."/>
            <person name="Ksiezopolska E."/>
            <person name="Saus E."/>
            <person name="Boekhout T."/>
            <person name="Gacser A."/>
            <person name="Gabaldon T."/>
        </authorList>
    </citation>
    <scope>NUCLEOTIDE SEQUENCE [LARGE SCALE GENOMIC DNA]</scope>
    <source>
        <strain evidence="13 14">BP57</strain>
    </source>
</reference>
<comment type="subcellular location">
    <subcellularLocation>
        <location evidence="1">Nucleus</location>
    </subcellularLocation>
</comment>
<gene>
    <name evidence="13" type="ORF">I9W82_001338</name>
</gene>
<feature type="region of interest" description="Disordered" evidence="10">
    <location>
        <begin position="1233"/>
        <end position="1287"/>
    </location>
</feature>
<keyword evidence="11" id="KW-0812">Transmembrane</keyword>
<evidence type="ECO:0000256" key="4">
    <source>
        <dbReference type="ARBA" id="ARBA00022801"/>
    </source>
</evidence>
<feature type="region of interest" description="Disordered" evidence="10">
    <location>
        <begin position="2080"/>
        <end position="2150"/>
    </location>
</feature>
<dbReference type="InterPro" id="IPR056474">
    <property type="entry name" value="SEN1_barrel"/>
</dbReference>
<evidence type="ECO:0000256" key="10">
    <source>
        <dbReference type="SAM" id="MobiDB-lite"/>
    </source>
</evidence>
<dbReference type="Pfam" id="PF13850">
    <property type="entry name" value="ERGIC_N"/>
    <property type="match status" value="1"/>
</dbReference>
<feature type="coiled-coil region" evidence="9">
    <location>
        <begin position="1703"/>
        <end position="1754"/>
    </location>
</feature>
<dbReference type="InterPro" id="IPR047187">
    <property type="entry name" value="SF1_C_Upf1"/>
</dbReference>
<keyword evidence="3 8" id="KW-0547">Nucleotide-binding</keyword>
<dbReference type="FunFam" id="3.40.50.300:FF:000326">
    <property type="entry name" value="P-loop containing nucleoside triphosphate hydrolase"/>
    <property type="match status" value="1"/>
</dbReference>
<evidence type="ECO:0000313" key="13">
    <source>
        <dbReference type="EMBL" id="KAG5422243.1"/>
    </source>
</evidence>
<dbReference type="Pfam" id="PF12726">
    <property type="entry name" value="SEN1_N"/>
    <property type="match status" value="1"/>
</dbReference>
<dbReference type="Gene3D" id="3.40.50.300">
    <property type="entry name" value="P-loop containing nucleotide triphosphate hydrolases"/>
    <property type="match status" value="2"/>
</dbReference>
<feature type="compositionally biased region" description="Polar residues" evidence="10">
    <location>
        <begin position="2182"/>
        <end position="2201"/>
    </location>
</feature>
<keyword evidence="4 8" id="KW-0378">Hydrolase</keyword>
<dbReference type="InterPro" id="IPR045055">
    <property type="entry name" value="DNA2/NAM7-like"/>
</dbReference>
<evidence type="ECO:0000256" key="5">
    <source>
        <dbReference type="ARBA" id="ARBA00022806"/>
    </source>
</evidence>
<dbReference type="OrthoDB" id="6513042at2759"/>
<dbReference type="Pfam" id="PF13087">
    <property type="entry name" value="AAA_12"/>
    <property type="match status" value="1"/>
</dbReference>
<dbReference type="EMBL" id="JAEOAQ010000001">
    <property type="protein sequence ID" value="KAG5422243.1"/>
    <property type="molecule type" value="Genomic_DNA"/>
</dbReference>
<feature type="transmembrane region" description="Helical" evidence="11">
    <location>
        <begin position="33"/>
        <end position="55"/>
    </location>
</feature>
<dbReference type="RefSeq" id="XP_067551359.1">
    <property type="nucleotide sequence ID" value="XM_067690072.1"/>
</dbReference>
<feature type="compositionally biased region" description="Low complexity" evidence="10">
    <location>
        <begin position="2118"/>
        <end position="2132"/>
    </location>
</feature>
<dbReference type="Pfam" id="PF23576">
    <property type="entry name" value="SEN1_barrel"/>
    <property type="match status" value="1"/>
</dbReference>
<feature type="region of interest" description="Disordered" evidence="10">
    <location>
        <begin position="2165"/>
        <end position="2235"/>
    </location>
</feature>
<evidence type="ECO:0000256" key="1">
    <source>
        <dbReference type="ARBA" id="ARBA00004123"/>
    </source>
</evidence>
<dbReference type="PROSITE" id="PS51198">
    <property type="entry name" value="UVRD_HELICASE_ATP_BIND"/>
    <property type="match status" value="1"/>
</dbReference>
<feature type="transmembrane region" description="Helical" evidence="11">
    <location>
        <begin position="293"/>
        <end position="315"/>
    </location>
</feature>
<dbReference type="InterPro" id="IPR027417">
    <property type="entry name" value="P-loop_NTPase"/>
</dbReference>
<comment type="similarity">
    <text evidence="2">Belongs to the DNA2/NAM7 helicase family.</text>
</comment>
<evidence type="ECO:0000256" key="8">
    <source>
        <dbReference type="PROSITE-ProRule" id="PRU00560"/>
    </source>
</evidence>
<dbReference type="SUPFAM" id="SSF52540">
    <property type="entry name" value="P-loop containing nucleoside triphosphate hydrolases"/>
    <property type="match status" value="1"/>
</dbReference>
<evidence type="ECO:0000256" key="7">
    <source>
        <dbReference type="ARBA" id="ARBA00023242"/>
    </source>
</evidence>
<evidence type="ECO:0000256" key="6">
    <source>
        <dbReference type="ARBA" id="ARBA00022840"/>
    </source>
</evidence>
<evidence type="ECO:0000256" key="11">
    <source>
        <dbReference type="SAM" id="Phobius"/>
    </source>
</evidence>
<keyword evidence="9" id="KW-0175">Coiled coil</keyword>
<dbReference type="InterPro" id="IPR041677">
    <property type="entry name" value="DNA2/NAM7_AAA_11"/>
</dbReference>
<dbReference type="GO" id="GO:0016604">
    <property type="term" value="C:nuclear body"/>
    <property type="evidence" value="ECO:0007669"/>
    <property type="project" value="TreeGrafter"/>
</dbReference>
<dbReference type="InterPro" id="IPR041679">
    <property type="entry name" value="DNA2/NAM7-like_C"/>
</dbReference>
<evidence type="ECO:0000313" key="14">
    <source>
        <dbReference type="Proteomes" id="UP000669133"/>
    </source>
</evidence>
<dbReference type="PANTHER" id="PTHR10887">
    <property type="entry name" value="DNA2/NAM7 HELICASE FAMILY"/>
    <property type="match status" value="1"/>
</dbReference>
<dbReference type="GO" id="GO:0005694">
    <property type="term" value="C:chromosome"/>
    <property type="evidence" value="ECO:0007669"/>
    <property type="project" value="UniProtKB-ARBA"/>
</dbReference>
<protein>
    <submittedName>
        <fullName evidence="13">SEN1</fullName>
    </submittedName>
</protein>
<dbReference type="FunFam" id="3.40.50.300:FF:001152">
    <property type="entry name" value="tRNA-splicing endonuclease, putative"/>
    <property type="match status" value="1"/>
</dbReference>
<dbReference type="GO" id="GO:0016787">
    <property type="term" value="F:hydrolase activity"/>
    <property type="evidence" value="ECO:0007669"/>
    <property type="project" value="UniProtKB-UniRule"/>
</dbReference>
<dbReference type="GO" id="GO:0001147">
    <property type="term" value="F:transcription termination site sequence-specific DNA binding"/>
    <property type="evidence" value="ECO:0007669"/>
    <property type="project" value="TreeGrafter"/>
</dbReference>
<dbReference type="InterPro" id="IPR012936">
    <property type="entry name" value="Erv_C"/>
</dbReference>
<dbReference type="GO" id="GO:0005524">
    <property type="term" value="F:ATP binding"/>
    <property type="evidence" value="ECO:0007669"/>
    <property type="project" value="UniProtKB-UniRule"/>
</dbReference>
<dbReference type="GO" id="GO:0003678">
    <property type="term" value="F:DNA helicase activity"/>
    <property type="evidence" value="ECO:0007669"/>
    <property type="project" value="UniProtKB-ARBA"/>
</dbReference>
<name>A0A8H8DD61_9ASCO</name>
<keyword evidence="6 8" id="KW-0067">ATP-binding</keyword>
<dbReference type="GeneID" id="93649967"/>
<keyword evidence="7" id="KW-0539">Nucleus</keyword>
<dbReference type="PANTHER" id="PTHR10887:SF495">
    <property type="entry name" value="HELICASE SENATAXIN ISOFORM X1-RELATED"/>
    <property type="match status" value="1"/>
</dbReference>